<comment type="caution">
    <text evidence="2">The sequence shown here is derived from an EMBL/GenBank/DDBJ whole genome shotgun (WGS) entry which is preliminary data.</text>
</comment>
<accession>A0A8K0K943</accession>
<sequence>MFFKSLCPTVMLASVHSGVMYSSYNERSAMTEKVEEDRKGEKENLGGPREKNEEVKPVPSPHEAIPSPPKKASLSKPIIRPQKPTSPKPVAVEDEDKENRPSPAGGRQRESRTKSREVRRSKEPEDNKLRRMPGRCLSPFAMGARCALSVPKAKLAEAPRAPSPARAITPLSNVQNIRPRSPAAAPRGIPTPLGKRNSRRDQKPCQRSPLRITKTAMTLSPNQKLSIVYRHDRFFWDAIEVDDIKGY</sequence>
<dbReference type="AlphaFoldDB" id="A0A8K0K943"/>
<keyword evidence="3" id="KW-1185">Reference proteome</keyword>
<evidence type="ECO:0000313" key="2">
    <source>
        <dbReference type="EMBL" id="KAG8228163.1"/>
    </source>
</evidence>
<feature type="region of interest" description="Disordered" evidence="1">
    <location>
        <begin position="177"/>
        <end position="208"/>
    </location>
</feature>
<feature type="region of interest" description="Disordered" evidence="1">
    <location>
        <begin position="29"/>
        <end position="134"/>
    </location>
</feature>
<name>A0A8K0K943_LADFU</name>
<dbReference type="OrthoDB" id="10664872at2759"/>
<proteinExistence type="predicted"/>
<evidence type="ECO:0000313" key="3">
    <source>
        <dbReference type="Proteomes" id="UP000792457"/>
    </source>
</evidence>
<reference evidence="2" key="1">
    <citation type="submission" date="2013-04" db="EMBL/GenBank/DDBJ databases">
        <authorList>
            <person name="Qu J."/>
            <person name="Murali S.C."/>
            <person name="Bandaranaike D."/>
            <person name="Bellair M."/>
            <person name="Blankenburg K."/>
            <person name="Chao H."/>
            <person name="Dinh H."/>
            <person name="Doddapaneni H."/>
            <person name="Downs B."/>
            <person name="Dugan-Rocha S."/>
            <person name="Elkadiri S."/>
            <person name="Gnanaolivu R.D."/>
            <person name="Hernandez B."/>
            <person name="Javaid M."/>
            <person name="Jayaseelan J.C."/>
            <person name="Lee S."/>
            <person name="Li M."/>
            <person name="Ming W."/>
            <person name="Munidasa M."/>
            <person name="Muniz J."/>
            <person name="Nguyen L."/>
            <person name="Ongeri F."/>
            <person name="Osuji N."/>
            <person name="Pu L.-L."/>
            <person name="Puazo M."/>
            <person name="Qu C."/>
            <person name="Quiroz J."/>
            <person name="Raj R."/>
            <person name="Weissenberger G."/>
            <person name="Xin Y."/>
            <person name="Zou X."/>
            <person name="Han Y."/>
            <person name="Richards S."/>
            <person name="Worley K."/>
            <person name="Muzny D."/>
            <person name="Gibbs R."/>
        </authorList>
    </citation>
    <scope>NUCLEOTIDE SEQUENCE</scope>
    <source>
        <strain evidence="2">Sampled in the wild</strain>
    </source>
</reference>
<protein>
    <submittedName>
        <fullName evidence="2">Uncharacterized protein</fullName>
    </submittedName>
</protein>
<evidence type="ECO:0000256" key="1">
    <source>
        <dbReference type="SAM" id="MobiDB-lite"/>
    </source>
</evidence>
<dbReference type="Proteomes" id="UP000792457">
    <property type="component" value="Unassembled WGS sequence"/>
</dbReference>
<feature type="compositionally biased region" description="Low complexity" evidence="1">
    <location>
        <begin position="70"/>
        <end position="79"/>
    </location>
</feature>
<reference evidence="2" key="2">
    <citation type="submission" date="2017-10" db="EMBL/GenBank/DDBJ databases">
        <title>Ladona fulva Genome sequencing and assembly.</title>
        <authorList>
            <person name="Murali S."/>
            <person name="Richards S."/>
            <person name="Bandaranaike D."/>
            <person name="Bellair M."/>
            <person name="Blankenburg K."/>
            <person name="Chao H."/>
            <person name="Dinh H."/>
            <person name="Doddapaneni H."/>
            <person name="Dugan-Rocha S."/>
            <person name="Elkadiri S."/>
            <person name="Gnanaolivu R."/>
            <person name="Hernandez B."/>
            <person name="Skinner E."/>
            <person name="Javaid M."/>
            <person name="Lee S."/>
            <person name="Li M."/>
            <person name="Ming W."/>
            <person name="Munidasa M."/>
            <person name="Muniz J."/>
            <person name="Nguyen L."/>
            <person name="Hughes D."/>
            <person name="Osuji N."/>
            <person name="Pu L.-L."/>
            <person name="Puazo M."/>
            <person name="Qu C."/>
            <person name="Quiroz J."/>
            <person name="Raj R."/>
            <person name="Weissenberger G."/>
            <person name="Xin Y."/>
            <person name="Zou X."/>
            <person name="Han Y."/>
            <person name="Worley K."/>
            <person name="Muzny D."/>
            <person name="Gibbs R."/>
        </authorList>
    </citation>
    <scope>NUCLEOTIDE SEQUENCE</scope>
    <source>
        <strain evidence="2">Sampled in the wild</strain>
    </source>
</reference>
<gene>
    <name evidence="2" type="ORF">J437_LFUL010539</name>
</gene>
<feature type="compositionally biased region" description="Basic and acidic residues" evidence="1">
    <location>
        <begin position="107"/>
        <end position="129"/>
    </location>
</feature>
<organism evidence="2 3">
    <name type="scientific">Ladona fulva</name>
    <name type="common">Scarce chaser dragonfly</name>
    <name type="synonym">Libellula fulva</name>
    <dbReference type="NCBI Taxonomy" id="123851"/>
    <lineage>
        <taxon>Eukaryota</taxon>
        <taxon>Metazoa</taxon>
        <taxon>Ecdysozoa</taxon>
        <taxon>Arthropoda</taxon>
        <taxon>Hexapoda</taxon>
        <taxon>Insecta</taxon>
        <taxon>Pterygota</taxon>
        <taxon>Palaeoptera</taxon>
        <taxon>Odonata</taxon>
        <taxon>Epiprocta</taxon>
        <taxon>Anisoptera</taxon>
        <taxon>Libelluloidea</taxon>
        <taxon>Libellulidae</taxon>
        <taxon>Ladona</taxon>
    </lineage>
</organism>
<dbReference type="EMBL" id="KZ308361">
    <property type="protein sequence ID" value="KAG8228163.1"/>
    <property type="molecule type" value="Genomic_DNA"/>
</dbReference>
<feature type="compositionally biased region" description="Basic and acidic residues" evidence="1">
    <location>
        <begin position="29"/>
        <end position="56"/>
    </location>
</feature>